<sequence>MTGFRGMRYVKDLMQRFKIKRESLTGNESDKQQQEEQVTTTTTLAVMKRHKWALAIGAGTLVLAGAVTVAGHEYVQAGMAEIYHVQLNGNEIGIVSDNKLIDEYKQSRPLEVQKNFPNVHVELDTSGIVSVAEKAFRAKTDDASVIARLNELLVPQPTGVELKVDNKVVAIVKDQQTADEILAKIKSPYTDKTKDSSKVTVLSAGASDDISTAPSELVDAEFVQDVETAEVPIDPSQLGRSR</sequence>
<name>A0ABY3SJC8_9BACL</name>
<keyword evidence="1" id="KW-0812">Transmembrane</keyword>
<protein>
    <submittedName>
        <fullName evidence="2">Uncharacterized protein</fullName>
    </submittedName>
</protein>
<evidence type="ECO:0000313" key="2">
    <source>
        <dbReference type="EMBL" id="UJF33339.1"/>
    </source>
</evidence>
<feature type="transmembrane region" description="Helical" evidence="1">
    <location>
        <begin position="52"/>
        <end position="71"/>
    </location>
</feature>
<keyword evidence="3" id="KW-1185">Reference proteome</keyword>
<organism evidence="2 3">
    <name type="scientific">Paenibacillus hexagrammi</name>
    <dbReference type="NCBI Taxonomy" id="2908839"/>
    <lineage>
        <taxon>Bacteria</taxon>
        <taxon>Bacillati</taxon>
        <taxon>Bacillota</taxon>
        <taxon>Bacilli</taxon>
        <taxon>Bacillales</taxon>
        <taxon>Paenibacillaceae</taxon>
        <taxon>Paenibacillus</taxon>
    </lineage>
</organism>
<dbReference type="RefSeq" id="WP_235119684.1">
    <property type="nucleotide sequence ID" value="NZ_CP090978.1"/>
</dbReference>
<evidence type="ECO:0000313" key="3">
    <source>
        <dbReference type="Proteomes" id="UP001649230"/>
    </source>
</evidence>
<dbReference type="EMBL" id="CP090978">
    <property type="protein sequence ID" value="UJF33339.1"/>
    <property type="molecule type" value="Genomic_DNA"/>
</dbReference>
<accession>A0ABY3SJC8</accession>
<gene>
    <name evidence="2" type="ORF">L0M14_28140</name>
</gene>
<proteinExistence type="predicted"/>
<evidence type="ECO:0000256" key="1">
    <source>
        <dbReference type="SAM" id="Phobius"/>
    </source>
</evidence>
<keyword evidence="1" id="KW-0472">Membrane</keyword>
<reference evidence="2 3" key="1">
    <citation type="journal article" date="2024" name="Int. J. Syst. Evol. Microbiol.">
        <title>Paenibacillus hexagrammi sp. nov., a novel bacterium isolated from the gut content of Hexagrammos agrammus.</title>
        <authorList>
            <person name="Jung H.K."/>
            <person name="Kim D.G."/>
            <person name="Zin H."/>
            <person name="Park J."/>
            <person name="Jung H."/>
            <person name="Kim Y.O."/>
            <person name="Kong H.J."/>
            <person name="Kim J.W."/>
            <person name="Kim Y.S."/>
        </authorList>
    </citation>
    <scope>NUCLEOTIDE SEQUENCE [LARGE SCALE GENOMIC DNA]</scope>
    <source>
        <strain evidence="2 3">YPD9-1</strain>
    </source>
</reference>
<keyword evidence="1" id="KW-1133">Transmembrane helix</keyword>
<dbReference type="Proteomes" id="UP001649230">
    <property type="component" value="Chromosome"/>
</dbReference>